<dbReference type="Gene3D" id="3.60.130.10">
    <property type="entry name" value="Clavaminate synthase-like"/>
    <property type="match status" value="1"/>
</dbReference>
<protein>
    <submittedName>
        <fullName evidence="7">TauD/TfdA family dioxygenase</fullName>
    </submittedName>
</protein>
<comment type="caution">
    <text evidence="7">The sequence shown here is derived from an EMBL/GenBank/DDBJ whole genome shotgun (WGS) entry which is preliminary data.</text>
</comment>
<dbReference type="GO" id="GO:0006790">
    <property type="term" value="P:sulfur compound metabolic process"/>
    <property type="evidence" value="ECO:0007669"/>
    <property type="project" value="TreeGrafter"/>
</dbReference>
<sequence length="239" mass="26416">MSMVQEPLGAGFGALVEDVALADLDAAAFRQLYALWQRQHLLVFRGHGLDREGLLAFGARFGQVDPLPDLGAGETRWGVDLAWTERPPFGCLLHARQVPESGGATWFACLPAALRLIAPDLQARLRWLAVQHGPNVHPMVIMQPETGEHSLFLGSRRESRITDVPIAESERLLNIAWSYGTAEAVTLCHPWQRGDIVLWNNLTVMHRHDAAPAGTSRKLQRARIQGRYTLAAPIEKEAA</sequence>
<evidence type="ECO:0000256" key="5">
    <source>
        <dbReference type="ARBA" id="ARBA00023004"/>
    </source>
</evidence>
<proteinExistence type="inferred from homology"/>
<dbReference type="EMBL" id="JAEQNE010000010">
    <property type="protein sequence ID" value="MBL0394843.1"/>
    <property type="molecule type" value="Genomic_DNA"/>
</dbReference>
<dbReference type="PANTHER" id="PTHR30468">
    <property type="entry name" value="ALPHA-KETOGLUTARATE-DEPENDENT SULFONATE DIOXYGENASE"/>
    <property type="match status" value="1"/>
</dbReference>
<dbReference type="InterPro" id="IPR051323">
    <property type="entry name" value="AtsK-like"/>
</dbReference>
<evidence type="ECO:0000259" key="6">
    <source>
        <dbReference type="Pfam" id="PF02668"/>
    </source>
</evidence>
<keyword evidence="5" id="KW-0408">Iron</keyword>
<feature type="domain" description="TauD/TfdA-like" evidence="6">
    <location>
        <begin position="6"/>
        <end position="222"/>
    </location>
</feature>
<evidence type="ECO:0000256" key="2">
    <source>
        <dbReference type="ARBA" id="ARBA00022723"/>
    </source>
</evidence>
<evidence type="ECO:0000313" key="8">
    <source>
        <dbReference type="Proteomes" id="UP000599109"/>
    </source>
</evidence>
<keyword evidence="2" id="KW-0479">Metal-binding</keyword>
<dbReference type="Pfam" id="PF02668">
    <property type="entry name" value="TauD"/>
    <property type="match status" value="1"/>
</dbReference>
<name>A0A936Z4R2_9BURK</name>
<gene>
    <name evidence="7" type="ORF">JJ685_27135</name>
</gene>
<reference evidence="7 8" key="1">
    <citation type="journal article" date="2017" name="Int. J. Syst. Evol. Microbiol.">
        <title>Ramlibacter monticola sp. nov., isolated from forest soil.</title>
        <authorList>
            <person name="Chaudhary D.K."/>
            <person name="Kim J."/>
        </authorList>
    </citation>
    <scope>NUCLEOTIDE SEQUENCE [LARGE SCALE GENOMIC DNA]</scope>
    <source>
        <strain evidence="7 8">KACC 19175</strain>
    </source>
</reference>
<dbReference type="AlphaFoldDB" id="A0A936Z4R2"/>
<dbReference type="GO" id="GO:0046872">
    <property type="term" value="F:metal ion binding"/>
    <property type="evidence" value="ECO:0007669"/>
    <property type="project" value="UniProtKB-KW"/>
</dbReference>
<evidence type="ECO:0000256" key="1">
    <source>
        <dbReference type="ARBA" id="ARBA00005896"/>
    </source>
</evidence>
<dbReference type="RefSeq" id="WP_201677515.1">
    <property type="nucleotide sequence ID" value="NZ_JAEQNE010000010.1"/>
</dbReference>
<organism evidence="7 8">
    <name type="scientific">Ramlibacter monticola</name>
    <dbReference type="NCBI Taxonomy" id="1926872"/>
    <lineage>
        <taxon>Bacteria</taxon>
        <taxon>Pseudomonadati</taxon>
        <taxon>Pseudomonadota</taxon>
        <taxon>Betaproteobacteria</taxon>
        <taxon>Burkholderiales</taxon>
        <taxon>Comamonadaceae</taxon>
        <taxon>Ramlibacter</taxon>
    </lineage>
</organism>
<dbReference type="GO" id="GO:0005737">
    <property type="term" value="C:cytoplasm"/>
    <property type="evidence" value="ECO:0007669"/>
    <property type="project" value="TreeGrafter"/>
</dbReference>
<dbReference type="Proteomes" id="UP000599109">
    <property type="component" value="Unassembled WGS sequence"/>
</dbReference>
<accession>A0A936Z4R2</accession>
<evidence type="ECO:0000256" key="4">
    <source>
        <dbReference type="ARBA" id="ARBA00023002"/>
    </source>
</evidence>
<evidence type="ECO:0000256" key="3">
    <source>
        <dbReference type="ARBA" id="ARBA00022964"/>
    </source>
</evidence>
<dbReference type="SUPFAM" id="SSF51197">
    <property type="entry name" value="Clavaminate synthase-like"/>
    <property type="match status" value="1"/>
</dbReference>
<keyword evidence="4" id="KW-0560">Oxidoreductase</keyword>
<dbReference type="GO" id="GO:0000908">
    <property type="term" value="F:taurine dioxygenase activity"/>
    <property type="evidence" value="ECO:0007669"/>
    <property type="project" value="TreeGrafter"/>
</dbReference>
<dbReference type="PANTHER" id="PTHR30468:SF1">
    <property type="entry name" value="ALPHA-KETOGLUTARATE-DEPENDENT SULFONATE DIOXYGENASE"/>
    <property type="match status" value="1"/>
</dbReference>
<comment type="similarity">
    <text evidence="1">Belongs to the TfdA dioxygenase family.</text>
</comment>
<evidence type="ECO:0000313" key="7">
    <source>
        <dbReference type="EMBL" id="MBL0394843.1"/>
    </source>
</evidence>
<keyword evidence="3 7" id="KW-0223">Dioxygenase</keyword>
<dbReference type="InterPro" id="IPR003819">
    <property type="entry name" value="TauD/TfdA-like"/>
</dbReference>
<keyword evidence="8" id="KW-1185">Reference proteome</keyword>
<dbReference type="InterPro" id="IPR042098">
    <property type="entry name" value="TauD-like_sf"/>
</dbReference>